<gene>
    <name evidence="1" type="ORF">X975_08329</name>
</gene>
<feature type="non-terminal residue" evidence="1">
    <location>
        <position position="33"/>
    </location>
</feature>
<proteinExistence type="predicted"/>
<dbReference type="Proteomes" id="UP000054359">
    <property type="component" value="Unassembled WGS sequence"/>
</dbReference>
<dbReference type="EMBL" id="KK120442">
    <property type="protein sequence ID" value="KFM78303.1"/>
    <property type="molecule type" value="Genomic_DNA"/>
</dbReference>
<organism evidence="1 2">
    <name type="scientific">Stegodyphus mimosarum</name>
    <name type="common">African social velvet spider</name>
    <dbReference type="NCBI Taxonomy" id="407821"/>
    <lineage>
        <taxon>Eukaryota</taxon>
        <taxon>Metazoa</taxon>
        <taxon>Ecdysozoa</taxon>
        <taxon>Arthropoda</taxon>
        <taxon>Chelicerata</taxon>
        <taxon>Arachnida</taxon>
        <taxon>Araneae</taxon>
        <taxon>Araneomorphae</taxon>
        <taxon>Entelegynae</taxon>
        <taxon>Eresoidea</taxon>
        <taxon>Eresidae</taxon>
        <taxon>Stegodyphus</taxon>
    </lineage>
</organism>
<accession>A0A087ULR4</accession>
<evidence type="ECO:0000313" key="1">
    <source>
        <dbReference type="EMBL" id="KFM78303.1"/>
    </source>
</evidence>
<dbReference type="AlphaFoldDB" id="A0A087ULR4"/>
<keyword evidence="2" id="KW-1185">Reference proteome</keyword>
<name>A0A087ULR4_STEMI</name>
<protein>
    <submittedName>
        <fullName evidence="1">Uncharacterized protein</fullName>
    </submittedName>
</protein>
<sequence>MMMVIHMCITPEKSQQNMFIWPPNQHQNAFMKV</sequence>
<evidence type="ECO:0000313" key="2">
    <source>
        <dbReference type="Proteomes" id="UP000054359"/>
    </source>
</evidence>
<reference evidence="1 2" key="1">
    <citation type="submission" date="2013-11" db="EMBL/GenBank/DDBJ databases">
        <title>Genome sequencing of Stegodyphus mimosarum.</title>
        <authorList>
            <person name="Bechsgaard J."/>
        </authorList>
    </citation>
    <scope>NUCLEOTIDE SEQUENCE [LARGE SCALE GENOMIC DNA]</scope>
</reference>